<keyword evidence="3" id="KW-1185">Reference proteome</keyword>
<dbReference type="EMBL" id="CAIJEN010000002">
    <property type="protein sequence ID" value="CAD0083657.1"/>
    <property type="molecule type" value="Genomic_DNA"/>
</dbReference>
<comment type="caution">
    <text evidence="2">The sequence shown here is derived from an EMBL/GenBank/DDBJ whole genome shotgun (WGS) entry which is preliminary data.</text>
</comment>
<gene>
    <name evidence="2" type="ORF">AWRI4619_LOCUS2224</name>
</gene>
<reference evidence="2" key="1">
    <citation type="submission" date="2020-06" db="EMBL/GenBank/DDBJ databases">
        <authorList>
            <person name="Onetto C."/>
        </authorList>
    </citation>
    <scope>NUCLEOTIDE SEQUENCE</scope>
</reference>
<evidence type="ECO:0000313" key="2">
    <source>
        <dbReference type="EMBL" id="CAD0083657.1"/>
    </source>
</evidence>
<sequence length="150" mass="17556">MSHVKDATDQFRELSQWLHQQINALRDQGNENHTTLLEGQDNIKNVLYQIRSSQYQIRDQQRILESKLDDQANEISQLRILYEKEQSRSKPKPGTNERSLKRERTSRKPNPKRVRRSNQQDRIGEAEPNGGTDRRRSSRIAHANEGIAKT</sequence>
<evidence type="ECO:0000256" key="1">
    <source>
        <dbReference type="SAM" id="MobiDB-lite"/>
    </source>
</evidence>
<dbReference type="AlphaFoldDB" id="A0A9N8JAP4"/>
<accession>A0A9N8JAP4</accession>
<feature type="region of interest" description="Disordered" evidence="1">
    <location>
        <begin position="82"/>
        <end position="150"/>
    </location>
</feature>
<name>A0A9N8JAP4_9PEZI</name>
<organism evidence="2 3">
    <name type="scientific">Aureobasidium vineae</name>
    <dbReference type="NCBI Taxonomy" id="2773715"/>
    <lineage>
        <taxon>Eukaryota</taxon>
        <taxon>Fungi</taxon>
        <taxon>Dikarya</taxon>
        <taxon>Ascomycota</taxon>
        <taxon>Pezizomycotina</taxon>
        <taxon>Dothideomycetes</taxon>
        <taxon>Dothideomycetidae</taxon>
        <taxon>Dothideales</taxon>
        <taxon>Saccotheciaceae</taxon>
        <taxon>Aureobasidium</taxon>
    </lineage>
</organism>
<feature type="compositionally biased region" description="Basic residues" evidence="1">
    <location>
        <begin position="104"/>
        <end position="116"/>
    </location>
</feature>
<proteinExistence type="predicted"/>
<protein>
    <submittedName>
        <fullName evidence="2">Uncharacterized protein</fullName>
    </submittedName>
</protein>
<evidence type="ECO:0000313" key="3">
    <source>
        <dbReference type="Proteomes" id="UP000716446"/>
    </source>
</evidence>
<dbReference type="Proteomes" id="UP000716446">
    <property type="component" value="Unassembled WGS sequence"/>
</dbReference>